<keyword evidence="3" id="KW-1185">Reference proteome</keyword>
<dbReference type="RefSeq" id="WP_343068232.1">
    <property type="nucleotide sequence ID" value="NZ_JACHEF010000005.1"/>
</dbReference>
<keyword evidence="2" id="KW-0575">Peroxidase</keyword>
<dbReference type="PANTHER" id="PTHR34846:SF10">
    <property type="entry name" value="CYTOPLASMIC PROTEIN"/>
    <property type="match status" value="1"/>
</dbReference>
<dbReference type="PANTHER" id="PTHR34846">
    <property type="entry name" value="4-CARBOXYMUCONOLACTONE DECARBOXYLASE FAMILY PROTEIN (AFU_ORTHOLOGUE AFUA_6G11590)"/>
    <property type="match status" value="1"/>
</dbReference>
<evidence type="ECO:0000313" key="2">
    <source>
        <dbReference type="EMBL" id="MBB6412350.1"/>
    </source>
</evidence>
<reference evidence="2 3" key="1">
    <citation type="submission" date="2020-08" db="EMBL/GenBank/DDBJ databases">
        <title>Genomic Encyclopedia of Type Strains, Phase IV (KMG-IV): sequencing the most valuable type-strain genomes for metagenomic binning, comparative biology and taxonomic classification.</title>
        <authorList>
            <person name="Goeker M."/>
        </authorList>
    </citation>
    <scope>NUCLEOTIDE SEQUENCE [LARGE SCALE GENOMIC DNA]</scope>
    <source>
        <strain evidence="2 3">DSM 100039</strain>
    </source>
</reference>
<dbReference type="NCBIfam" id="TIGR00778">
    <property type="entry name" value="ahpD_dom"/>
    <property type="match status" value="1"/>
</dbReference>
<dbReference type="InterPro" id="IPR029032">
    <property type="entry name" value="AhpD-like"/>
</dbReference>
<dbReference type="AlphaFoldDB" id="A0A841PNY3"/>
<gene>
    <name evidence="2" type="ORF">HNQ71_005040</name>
</gene>
<dbReference type="InterPro" id="IPR003779">
    <property type="entry name" value="CMD-like"/>
</dbReference>
<keyword evidence="2" id="KW-0560">Oxidoreductase</keyword>
<organism evidence="2 3">
    <name type="scientific">Mesorhizobium sangaii</name>
    <dbReference type="NCBI Taxonomy" id="505389"/>
    <lineage>
        <taxon>Bacteria</taxon>
        <taxon>Pseudomonadati</taxon>
        <taxon>Pseudomonadota</taxon>
        <taxon>Alphaproteobacteria</taxon>
        <taxon>Hyphomicrobiales</taxon>
        <taxon>Phyllobacteriaceae</taxon>
        <taxon>Mesorhizobium</taxon>
    </lineage>
</organism>
<comment type="caution">
    <text evidence="2">The sequence shown here is derived from an EMBL/GenBank/DDBJ whole genome shotgun (WGS) entry which is preliminary data.</text>
</comment>
<evidence type="ECO:0000313" key="3">
    <source>
        <dbReference type="Proteomes" id="UP000556329"/>
    </source>
</evidence>
<dbReference type="EMBL" id="JACHEF010000005">
    <property type="protein sequence ID" value="MBB6412350.1"/>
    <property type="molecule type" value="Genomic_DNA"/>
</dbReference>
<proteinExistence type="predicted"/>
<sequence>MTAKLDLFAAAPSLMKEWQRASFAISSSLEPSLAELVKIRASQINGCANCLNMHTVFAREDGETEQRIYLLSAWREAPGLPGFITLEADGELQTTALDIEDGKIAAIYVVRNPDRLRHLH</sequence>
<evidence type="ECO:0000259" key="1">
    <source>
        <dbReference type="Pfam" id="PF02627"/>
    </source>
</evidence>
<protein>
    <submittedName>
        <fullName evidence="2">AhpD family alkylhydroperoxidase</fullName>
    </submittedName>
</protein>
<name>A0A841PNY3_9HYPH</name>
<dbReference type="Gene3D" id="1.20.1290.10">
    <property type="entry name" value="AhpD-like"/>
    <property type="match status" value="1"/>
</dbReference>
<dbReference type="GO" id="GO:0051920">
    <property type="term" value="F:peroxiredoxin activity"/>
    <property type="evidence" value="ECO:0007669"/>
    <property type="project" value="InterPro"/>
</dbReference>
<dbReference type="Proteomes" id="UP000556329">
    <property type="component" value="Unassembled WGS sequence"/>
</dbReference>
<feature type="domain" description="Carboxymuconolactone decarboxylase-like" evidence="1">
    <location>
        <begin position="12"/>
        <end position="79"/>
    </location>
</feature>
<dbReference type="InterPro" id="IPR004675">
    <property type="entry name" value="AhpD_core"/>
</dbReference>
<dbReference type="Pfam" id="PF02627">
    <property type="entry name" value="CMD"/>
    <property type="match status" value="1"/>
</dbReference>
<accession>A0A841PNY3</accession>
<dbReference type="SUPFAM" id="SSF69118">
    <property type="entry name" value="AhpD-like"/>
    <property type="match status" value="1"/>
</dbReference>